<keyword evidence="4" id="KW-1185">Reference proteome</keyword>
<dbReference type="AlphaFoldDB" id="A0A2N3WQH6"/>
<dbReference type="NCBIfam" id="TIGR00035">
    <property type="entry name" value="asp_race"/>
    <property type="match status" value="1"/>
</dbReference>
<dbReference type="RefSeq" id="WP_101439039.1">
    <property type="nucleotide sequence ID" value="NZ_PJMY01000003.1"/>
</dbReference>
<evidence type="ECO:0000256" key="1">
    <source>
        <dbReference type="ARBA" id="ARBA00007847"/>
    </source>
</evidence>
<gene>
    <name evidence="3" type="ORF">ATK30_7067</name>
</gene>
<reference evidence="3 4" key="1">
    <citation type="submission" date="2017-12" db="EMBL/GenBank/DDBJ databases">
        <title>Sequencing the genomes of 1000 Actinobacteria strains.</title>
        <authorList>
            <person name="Klenk H.-P."/>
        </authorList>
    </citation>
    <scope>NUCLEOTIDE SEQUENCE [LARGE SCALE GENOMIC DNA]</scope>
    <source>
        <strain evidence="3 4">DSM 45165</strain>
    </source>
</reference>
<comment type="caution">
    <text evidence="3">The sequence shown here is derived from an EMBL/GenBank/DDBJ whole genome shotgun (WGS) entry which is preliminary data.</text>
</comment>
<dbReference type="InterPro" id="IPR015942">
    <property type="entry name" value="Asp/Glu/hydantoin_racemase"/>
</dbReference>
<evidence type="ECO:0000313" key="4">
    <source>
        <dbReference type="Proteomes" id="UP000233750"/>
    </source>
</evidence>
<dbReference type="Proteomes" id="UP000233750">
    <property type="component" value="Unassembled WGS sequence"/>
</dbReference>
<dbReference type="SUPFAM" id="SSF53681">
    <property type="entry name" value="Aspartate/glutamate racemase"/>
    <property type="match status" value="2"/>
</dbReference>
<comment type="similarity">
    <text evidence="1">Belongs to the aspartate/glutamate racemases family.</text>
</comment>
<dbReference type="PANTHER" id="PTHR21198:SF7">
    <property type="entry name" value="ASPARTATE-GLUTAMATE RACEMASE FAMILY"/>
    <property type="match status" value="1"/>
</dbReference>
<evidence type="ECO:0000256" key="2">
    <source>
        <dbReference type="ARBA" id="ARBA00023235"/>
    </source>
</evidence>
<dbReference type="Pfam" id="PF01177">
    <property type="entry name" value="Asp_Glu_race"/>
    <property type="match status" value="1"/>
</dbReference>
<dbReference type="EMBL" id="PJMY01000003">
    <property type="protein sequence ID" value="PKV96131.1"/>
    <property type="molecule type" value="Genomic_DNA"/>
</dbReference>
<name>A0A2N3WQH6_9PSEU</name>
<dbReference type="PANTHER" id="PTHR21198">
    <property type="entry name" value="GLUTAMATE RACEMASE"/>
    <property type="match status" value="1"/>
</dbReference>
<proteinExistence type="inferred from homology"/>
<dbReference type="GO" id="GO:0047661">
    <property type="term" value="F:amino-acid racemase activity"/>
    <property type="evidence" value="ECO:0007669"/>
    <property type="project" value="InterPro"/>
</dbReference>
<keyword evidence="2" id="KW-0413">Isomerase</keyword>
<organism evidence="3 4">
    <name type="scientific">Amycolatopsis echigonensis</name>
    <dbReference type="NCBI Taxonomy" id="2576905"/>
    <lineage>
        <taxon>Bacteria</taxon>
        <taxon>Bacillati</taxon>
        <taxon>Actinomycetota</taxon>
        <taxon>Actinomycetes</taxon>
        <taxon>Pseudonocardiales</taxon>
        <taxon>Pseudonocardiaceae</taxon>
        <taxon>Amycolatopsis</taxon>
    </lineage>
</organism>
<accession>A0A2N3WQH6</accession>
<dbReference type="Gene3D" id="3.40.50.1860">
    <property type="match status" value="2"/>
</dbReference>
<protein>
    <submittedName>
        <fullName evidence="3">Aspartate racemase</fullName>
    </submittedName>
</protein>
<dbReference type="OrthoDB" id="9803739at2"/>
<evidence type="ECO:0000313" key="3">
    <source>
        <dbReference type="EMBL" id="PKV96131.1"/>
    </source>
</evidence>
<dbReference type="InterPro" id="IPR004380">
    <property type="entry name" value="Asp_race"/>
</dbReference>
<sequence>MIAGILGGMGPAATAEFYAKLIARTAAERDQDHLRVAIWADPTVPDRVAAVLDGSTDPYPALLAGAEKLRGLGATVIAIPCHTAHFFLRKLAADSGVPFVDMVAETAEFLAGRTGPVGLLGTRGTIAAGLYQQGVPGVEWVVPSESGQREVDAAVAAVKRGDLAGGAVHFERALAEVDAPLSVLACTELPLVARSATGVLDPTDLLADAVIRACGGKPVDARPPG</sequence>
<dbReference type="InterPro" id="IPR001920">
    <property type="entry name" value="Asp/Glu_race"/>
</dbReference>